<evidence type="ECO:0000259" key="1">
    <source>
        <dbReference type="PROSITE" id="PS50280"/>
    </source>
</evidence>
<sequence length="105" mass="12165">SNYWCNISRFLNHSCDANLVTIPFFVDNKDLRFQRIAFFAQRDIPKYAEITVDYKIHDEDFVCYCDTKYCSLLMGFYSYLTPGLIKVASVISDVYKGSSSISFLP</sequence>
<dbReference type="EMBL" id="CAJVPV010054537">
    <property type="protein sequence ID" value="CAG8783330.1"/>
    <property type="molecule type" value="Genomic_DNA"/>
</dbReference>
<dbReference type="PANTHER" id="PTHR46307:SF4">
    <property type="entry name" value="G9A, ISOFORM B"/>
    <property type="match status" value="1"/>
</dbReference>
<dbReference type="GO" id="GO:0000785">
    <property type="term" value="C:chromatin"/>
    <property type="evidence" value="ECO:0007669"/>
    <property type="project" value="TreeGrafter"/>
</dbReference>
<accession>A0A9N9P494</accession>
<dbReference type="SUPFAM" id="SSF82199">
    <property type="entry name" value="SET domain"/>
    <property type="match status" value="1"/>
</dbReference>
<dbReference type="InterPro" id="IPR046341">
    <property type="entry name" value="SET_dom_sf"/>
</dbReference>
<keyword evidence="3" id="KW-1185">Reference proteome</keyword>
<evidence type="ECO:0000313" key="3">
    <source>
        <dbReference type="Proteomes" id="UP000789342"/>
    </source>
</evidence>
<dbReference type="InterPro" id="IPR043550">
    <property type="entry name" value="EHMT1/EHMT2"/>
</dbReference>
<dbReference type="Gene3D" id="2.170.270.10">
    <property type="entry name" value="SET domain"/>
    <property type="match status" value="1"/>
</dbReference>
<dbReference type="GO" id="GO:0046974">
    <property type="term" value="F:histone H3K9 methyltransferase activity"/>
    <property type="evidence" value="ECO:0007669"/>
    <property type="project" value="TreeGrafter"/>
</dbReference>
<dbReference type="GO" id="GO:0000122">
    <property type="term" value="P:negative regulation of transcription by RNA polymerase II"/>
    <property type="evidence" value="ECO:0007669"/>
    <property type="project" value="TreeGrafter"/>
</dbReference>
<dbReference type="OrthoDB" id="308383at2759"/>
<evidence type="ECO:0000313" key="2">
    <source>
        <dbReference type="EMBL" id="CAG8783330.1"/>
    </source>
</evidence>
<comment type="caution">
    <text evidence="2">The sequence shown here is derived from an EMBL/GenBank/DDBJ whole genome shotgun (WGS) entry which is preliminary data.</text>
</comment>
<protein>
    <submittedName>
        <fullName evidence="2">12630_t:CDS:1</fullName>
    </submittedName>
</protein>
<dbReference type="PROSITE" id="PS50280">
    <property type="entry name" value="SET"/>
    <property type="match status" value="1"/>
</dbReference>
<name>A0A9N9P494_9GLOM</name>
<dbReference type="Pfam" id="PF00856">
    <property type="entry name" value="SET"/>
    <property type="match status" value="1"/>
</dbReference>
<dbReference type="AlphaFoldDB" id="A0A9N9P494"/>
<reference evidence="2" key="1">
    <citation type="submission" date="2021-06" db="EMBL/GenBank/DDBJ databases">
        <authorList>
            <person name="Kallberg Y."/>
            <person name="Tangrot J."/>
            <person name="Rosling A."/>
        </authorList>
    </citation>
    <scope>NUCLEOTIDE SEQUENCE</scope>
    <source>
        <strain evidence="2">CL551</strain>
    </source>
</reference>
<dbReference type="GO" id="GO:0005634">
    <property type="term" value="C:nucleus"/>
    <property type="evidence" value="ECO:0007669"/>
    <property type="project" value="TreeGrafter"/>
</dbReference>
<proteinExistence type="predicted"/>
<gene>
    <name evidence="2" type="ORF">AMORRO_LOCUS17510</name>
</gene>
<dbReference type="Proteomes" id="UP000789342">
    <property type="component" value="Unassembled WGS sequence"/>
</dbReference>
<feature type="domain" description="SET" evidence="1">
    <location>
        <begin position="1"/>
        <end position="55"/>
    </location>
</feature>
<dbReference type="PANTHER" id="PTHR46307">
    <property type="entry name" value="G9A, ISOFORM B"/>
    <property type="match status" value="1"/>
</dbReference>
<feature type="non-terminal residue" evidence="2">
    <location>
        <position position="105"/>
    </location>
</feature>
<feature type="non-terminal residue" evidence="2">
    <location>
        <position position="1"/>
    </location>
</feature>
<dbReference type="InterPro" id="IPR001214">
    <property type="entry name" value="SET_dom"/>
</dbReference>
<organism evidence="2 3">
    <name type="scientific">Acaulospora morrowiae</name>
    <dbReference type="NCBI Taxonomy" id="94023"/>
    <lineage>
        <taxon>Eukaryota</taxon>
        <taxon>Fungi</taxon>
        <taxon>Fungi incertae sedis</taxon>
        <taxon>Mucoromycota</taxon>
        <taxon>Glomeromycotina</taxon>
        <taxon>Glomeromycetes</taxon>
        <taxon>Diversisporales</taxon>
        <taxon>Acaulosporaceae</taxon>
        <taxon>Acaulospora</taxon>
    </lineage>
</organism>